<gene>
    <name evidence="2" type="ORF">E2562_016661</name>
</gene>
<feature type="compositionally biased region" description="Low complexity" evidence="1">
    <location>
        <begin position="9"/>
        <end position="47"/>
    </location>
</feature>
<organism evidence="2 3">
    <name type="scientific">Oryza meyeriana var. granulata</name>
    <dbReference type="NCBI Taxonomy" id="110450"/>
    <lineage>
        <taxon>Eukaryota</taxon>
        <taxon>Viridiplantae</taxon>
        <taxon>Streptophyta</taxon>
        <taxon>Embryophyta</taxon>
        <taxon>Tracheophyta</taxon>
        <taxon>Spermatophyta</taxon>
        <taxon>Magnoliopsida</taxon>
        <taxon>Liliopsida</taxon>
        <taxon>Poales</taxon>
        <taxon>Poaceae</taxon>
        <taxon>BOP clade</taxon>
        <taxon>Oryzoideae</taxon>
        <taxon>Oryzeae</taxon>
        <taxon>Oryzinae</taxon>
        <taxon>Oryza</taxon>
        <taxon>Oryza meyeriana</taxon>
    </lineage>
</organism>
<dbReference type="OrthoDB" id="2149840at2759"/>
<evidence type="ECO:0000313" key="2">
    <source>
        <dbReference type="EMBL" id="KAF0925441.1"/>
    </source>
</evidence>
<sequence>MVIGRRPARAASRASSCASDAPSASPASRVSSEGRVAASSSRPASATEARRKSSPSTTPRRAPERGRVPRRHQPDADDAAAAHAVLRRPRRRGPLGRVRAPDVAASIVAAAARDDDLDGQADGSAVHRCYACDVSMHVDASLVYSEAKALVESCEAAATPAAACRRDNLAAASSGGSTRCRRAHSADET</sequence>
<reference evidence="2 3" key="1">
    <citation type="submission" date="2019-11" db="EMBL/GenBank/DDBJ databases">
        <title>Whole genome sequence of Oryza granulata.</title>
        <authorList>
            <person name="Li W."/>
        </authorList>
    </citation>
    <scope>NUCLEOTIDE SEQUENCE [LARGE SCALE GENOMIC DNA]</scope>
    <source>
        <strain evidence="3">cv. Menghai</strain>
        <tissue evidence="2">Leaf</tissue>
    </source>
</reference>
<name>A0A6G1EL84_9ORYZ</name>
<accession>A0A6G1EL84</accession>
<feature type="region of interest" description="Disordered" evidence="1">
    <location>
        <begin position="1"/>
        <end position="99"/>
    </location>
</feature>
<dbReference type="Proteomes" id="UP000479710">
    <property type="component" value="Unassembled WGS sequence"/>
</dbReference>
<dbReference type="EMBL" id="SPHZ02000003">
    <property type="protein sequence ID" value="KAF0925441.1"/>
    <property type="molecule type" value="Genomic_DNA"/>
</dbReference>
<proteinExistence type="predicted"/>
<comment type="caution">
    <text evidence="2">The sequence shown here is derived from an EMBL/GenBank/DDBJ whole genome shotgun (WGS) entry which is preliminary data.</text>
</comment>
<feature type="compositionally biased region" description="Basic and acidic residues" evidence="1">
    <location>
        <begin position="61"/>
        <end position="75"/>
    </location>
</feature>
<feature type="compositionally biased region" description="Basic residues" evidence="1">
    <location>
        <begin position="85"/>
        <end position="94"/>
    </location>
</feature>
<dbReference type="AlphaFoldDB" id="A0A6G1EL84"/>
<keyword evidence="3" id="KW-1185">Reference proteome</keyword>
<evidence type="ECO:0000256" key="1">
    <source>
        <dbReference type="SAM" id="MobiDB-lite"/>
    </source>
</evidence>
<protein>
    <submittedName>
        <fullName evidence="2">Uncharacterized protein</fullName>
    </submittedName>
</protein>
<evidence type="ECO:0000313" key="3">
    <source>
        <dbReference type="Proteomes" id="UP000479710"/>
    </source>
</evidence>